<evidence type="ECO:0000313" key="4">
    <source>
        <dbReference type="Proteomes" id="UP000660708"/>
    </source>
</evidence>
<dbReference type="GO" id="GO:0016020">
    <property type="term" value="C:membrane"/>
    <property type="evidence" value="ECO:0007669"/>
    <property type="project" value="TreeGrafter"/>
</dbReference>
<dbReference type="EMBL" id="AQHF01000020">
    <property type="protein sequence ID" value="MBE0345453.1"/>
    <property type="molecule type" value="Genomic_DNA"/>
</dbReference>
<keyword evidence="1" id="KW-0472">Membrane</keyword>
<feature type="transmembrane region" description="Helical" evidence="1">
    <location>
        <begin position="148"/>
        <end position="165"/>
    </location>
</feature>
<name>A0A8I0T3U5_9GAMM</name>
<dbReference type="PANTHER" id="PTHR19353:SF19">
    <property type="entry name" value="DELTA(5) FATTY ACID DESATURASE C-RELATED"/>
    <property type="match status" value="1"/>
</dbReference>
<accession>A0A8I0T3U5</accession>
<keyword evidence="4" id="KW-1185">Reference proteome</keyword>
<dbReference type="InterPro" id="IPR005804">
    <property type="entry name" value="FA_desaturase_dom"/>
</dbReference>
<gene>
    <name evidence="3" type="ORF">PPEP_a0337</name>
</gene>
<dbReference type="InterPro" id="IPR012171">
    <property type="entry name" value="Fatty_acid_desaturase"/>
</dbReference>
<proteinExistence type="predicted"/>
<evidence type="ECO:0000256" key="1">
    <source>
        <dbReference type="SAM" id="Phobius"/>
    </source>
</evidence>
<feature type="transmembrane region" description="Helical" evidence="1">
    <location>
        <begin position="201"/>
        <end position="219"/>
    </location>
</feature>
<dbReference type="GO" id="GO:0016717">
    <property type="term" value="F:oxidoreductase activity, acting on paired donors, with oxidation of a pair of donors resulting in the reduction of molecular oxygen to two molecules of water"/>
    <property type="evidence" value="ECO:0007669"/>
    <property type="project" value="TreeGrafter"/>
</dbReference>
<keyword evidence="1" id="KW-0812">Transmembrane</keyword>
<keyword evidence="1" id="KW-1133">Transmembrane helix</keyword>
<dbReference type="AlphaFoldDB" id="A0A8I0T3U5"/>
<dbReference type="Pfam" id="PF00487">
    <property type="entry name" value="FA_desaturase"/>
    <property type="match status" value="1"/>
</dbReference>
<sequence length="335" mass="38901">MKVESYKIIKKRLNDEGAFKISNKVGLITVLVEAVFIAAVLWGLTKVEAFSFGFFVLQLLLGWLMFRSSVLIHEFGHRTVFTNKRVNDFFGFAVSPLALIPYTSWVHIHQGHHRWTGFADKDPSSTQLRKIKSVSAVTLQMFNVVWRLWLPFPTIQFFFAVLWLNPLVEFMNKNYKLALKALFSVIVMLTPHVLVCMYVGVQTYFTFITIAALIHFFFYEAVTAPPHSGLYVHSMATRTKPLRVYEQDSVSRSSSMKPGWLSLYSMFNFNLHVEHHLYPSVPFYRLSKVRQRILQEDDSEYVDVPMLGFMAKLRKKHPARTFIDTLPPFKEEDAR</sequence>
<feature type="transmembrane region" description="Helical" evidence="1">
    <location>
        <begin position="177"/>
        <end position="195"/>
    </location>
</feature>
<evidence type="ECO:0000313" key="3">
    <source>
        <dbReference type="EMBL" id="MBE0345453.1"/>
    </source>
</evidence>
<dbReference type="RefSeq" id="WP_128729717.1">
    <property type="nucleotide sequence ID" value="NZ_AQHF01000020.1"/>
</dbReference>
<feature type="domain" description="Fatty acid desaturase" evidence="2">
    <location>
        <begin position="54"/>
        <end position="298"/>
    </location>
</feature>
<protein>
    <recommendedName>
        <fullName evidence="2">Fatty acid desaturase domain-containing protein</fullName>
    </recommendedName>
</protein>
<comment type="caution">
    <text evidence="3">The sequence shown here is derived from an EMBL/GenBank/DDBJ whole genome shotgun (WGS) entry which is preliminary data.</text>
</comment>
<reference evidence="3 4" key="1">
    <citation type="submission" date="2015-06" db="EMBL/GenBank/DDBJ databases">
        <title>Genome sequence of Pseudoalteromonas peptidolytica.</title>
        <authorList>
            <person name="Xie B.-B."/>
            <person name="Rong J.-C."/>
            <person name="Qin Q.-L."/>
            <person name="Zhang Y.-Z."/>
        </authorList>
    </citation>
    <scope>NUCLEOTIDE SEQUENCE [LARGE SCALE GENOMIC DNA]</scope>
    <source>
        <strain evidence="3 4">F12-50-A1</strain>
    </source>
</reference>
<feature type="transmembrane region" description="Helical" evidence="1">
    <location>
        <begin position="21"/>
        <end position="43"/>
    </location>
</feature>
<dbReference type="PANTHER" id="PTHR19353">
    <property type="entry name" value="FATTY ACID DESATURASE 2"/>
    <property type="match status" value="1"/>
</dbReference>
<dbReference type="GO" id="GO:0008610">
    <property type="term" value="P:lipid biosynthetic process"/>
    <property type="evidence" value="ECO:0007669"/>
    <property type="project" value="UniProtKB-ARBA"/>
</dbReference>
<feature type="transmembrane region" description="Helical" evidence="1">
    <location>
        <begin position="86"/>
        <end position="108"/>
    </location>
</feature>
<organism evidence="3 4">
    <name type="scientific">Pseudoalteromonas peptidolytica F12-50-A1</name>
    <dbReference type="NCBI Taxonomy" id="1315280"/>
    <lineage>
        <taxon>Bacteria</taxon>
        <taxon>Pseudomonadati</taxon>
        <taxon>Pseudomonadota</taxon>
        <taxon>Gammaproteobacteria</taxon>
        <taxon>Alteromonadales</taxon>
        <taxon>Pseudoalteromonadaceae</taxon>
        <taxon>Pseudoalteromonas</taxon>
    </lineage>
</organism>
<evidence type="ECO:0000259" key="2">
    <source>
        <dbReference type="Pfam" id="PF00487"/>
    </source>
</evidence>
<dbReference type="Proteomes" id="UP000660708">
    <property type="component" value="Unassembled WGS sequence"/>
</dbReference>
<feature type="transmembrane region" description="Helical" evidence="1">
    <location>
        <begin position="49"/>
        <end position="66"/>
    </location>
</feature>